<reference evidence="2" key="7">
    <citation type="journal article" date="2005" name="Science">
        <title>The Transcriptional Landscape of the Mammalian Genome.</title>
        <authorList>
            <consortium name="The FANTOM Consortium"/>
            <consortium name="Riken Genome Exploration Research Group and Genome Science Group (Genome Network Project Core Group)"/>
        </authorList>
    </citation>
    <scope>NUCLEOTIDE SEQUENCE</scope>
    <source>
        <strain evidence="2">C57BL/6J</strain>
        <tissue evidence="2">Heart</tissue>
    </source>
</reference>
<reference evidence="2" key="2">
    <citation type="journal article" date="2000" name="Genome Res.">
        <title>Normalization and subtraction of cap-trapper-selected cDNAs to prepare full-length cDNA libraries for rapid discovery of new genes.</title>
        <authorList>
            <person name="Carninci P."/>
            <person name="Shibata Y."/>
            <person name="Hayatsu N."/>
            <person name="Sugahara Y."/>
            <person name="Shibata K."/>
            <person name="Itoh M."/>
            <person name="Konno H."/>
            <person name="Okazaki Y."/>
            <person name="Muramatsu M."/>
            <person name="Hayashizaki Y."/>
        </authorList>
    </citation>
    <scope>NUCLEOTIDE SEQUENCE</scope>
    <source>
        <strain evidence="2">C57BL/6J</strain>
        <tissue evidence="2">Heart</tissue>
    </source>
</reference>
<evidence type="ECO:0000256" key="1">
    <source>
        <dbReference type="SAM" id="MobiDB-lite"/>
    </source>
</evidence>
<organism evidence="2">
    <name type="scientific">Mus musculus</name>
    <name type="common">Mouse</name>
    <dbReference type="NCBI Taxonomy" id="10090"/>
    <lineage>
        <taxon>Eukaryota</taxon>
        <taxon>Metazoa</taxon>
        <taxon>Chordata</taxon>
        <taxon>Craniata</taxon>
        <taxon>Vertebrata</taxon>
        <taxon>Euteleostomi</taxon>
        <taxon>Mammalia</taxon>
        <taxon>Eutheria</taxon>
        <taxon>Euarchontoglires</taxon>
        <taxon>Glires</taxon>
        <taxon>Rodentia</taxon>
        <taxon>Myomorpha</taxon>
        <taxon>Muroidea</taxon>
        <taxon>Muridae</taxon>
        <taxon>Murinae</taxon>
        <taxon>Mus</taxon>
        <taxon>Mus</taxon>
    </lineage>
</organism>
<feature type="region of interest" description="Disordered" evidence="1">
    <location>
        <begin position="1"/>
        <end position="158"/>
    </location>
</feature>
<feature type="compositionally biased region" description="Low complexity" evidence="1">
    <location>
        <begin position="62"/>
        <end position="81"/>
    </location>
</feature>
<evidence type="ECO:0000313" key="3">
    <source>
        <dbReference type="MGI" id="MGI:3645470"/>
    </source>
</evidence>
<dbReference type="EMBL" id="AK142189">
    <property type="protein sequence ID" value="BAE24970.1"/>
    <property type="molecule type" value="mRNA"/>
</dbReference>
<dbReference type="AlphaFoldDB" id="Q3UQR9"/>
<reference evidence="2" key="6">
    <citation type="submission" date="2004-03" db="EMBL/GenBank/DDBJ databases">
        <authorList>
            <person name="Arakawa T."/>
            <person name="Carninci P."/>
            <person name="Fukuda S."/>
            <person name="Hashizume W."/>
            <person name="Hayashida K."/>
            <person name="Hori F."/>
            <person name="Iida J."/>
            <person name="Imamura K."/>
            <person name="Imotani K."/>
            <person name="Itoh M."/>
            <person name="Kanagawa S."/>
            <person name="Kawai J."/>
            <person name="Kojima M."/>
            <person name="Konno H."/>
            <person name="Murata M."/>
            <person name="Nakamura M."/>
            <person name="Ninomiya N."/>
            <person name="Nishiyori H."/>
            <person name="Nomura K."/>
            <person name="Ohno M."/>
            <person name="Sakazume N."/>
            <person name="Sano H."/>
            <person name="Sasaki D."/>
            <person name="Shibata K."/>
            <person name="Shiraki T."/>
            <person name="Tagami M."/>
            <person name="Tagami Y."/>
            <person name="Waki K."/>
            <person name="Watahiki A."/>
            <person name="Muramatsu M."/>
            <person name="Hayashizaki Y."/>
        </authorList>
    </citation>
    <scope>NUCLEOTIDE SEQUENCE</scope>
    <source>
        <strain evidence="2">C57BL/6J</strain>
        <tissue evidence="2">Heart</tissue>
    </source>
</reference>
<gene>
    <name evidence="3" type="primary">Gm6658</name>
    <name evidence="3" type="synonym">EG626231</name>
</gene>
<feature type="compositionally biased region" description="Pro residues" evidence="1">
    <location>
        <begin position="85"/>
        <end position="97"/>
    </location>
</feature>
<name>Q3UQR9_MOUSE</name>
<feature type="compositionally biased region" description="Low complexity" evidence="1">
    <location>
        <begin position="98"/>
        <end position="110"/>
    </location>
</feature>
<feature type="compositionally biased region" description="Basic and acidic residues" evidence="1">
    <location>
        <begin position="148"/>
        <end position="158"/>
    </location>
</feature>
<feature type="non-terminal residue" evidence="2">
    <location>
        <position position="1"/>
    </location>
</feature>
<accession>Q3UQR9</accession>
<dbReference type="MGI" id="MGI:3645470">
    <property type="gene designation" value="Gm6658"/>
</dbReference>
<evidence type="ECO:0000313" key="2">
    <source>
        <dbReference type="EMBL" id="BAE24970.1"/>
    </source>
</evidence>
<protein>
    <submittedName>
        <fullName evidence="2">Uncharacterized protein</fullName>
    </submittedName>
</protein>
<sequence>HRGGRDRCSSGRRSVRLGLPKKGGYPRGSAPLRLARPPTEGSRRRGCYPAPGRSARFHAQPRAASGRGRAGAGRPLAGAWGSAEPAPPPPRQAPPRQAPRARPGCPRPCGVGAEVTPVGSGSPSERRGSDPPRPPCSPRPRVHAVYCENREPGEGRRR</sequence>
<reference evidence="2" key="1">
    <citation type="journal article" date="1999" name="Methods Enzymol.">
        <title>High-efficiency full-length cDNA cloning.</title>
        <authorList>
            <person name="Carninci P."/>
            <person name="Hayashizaki Y."/>
        </authorList>
    </citation>
    <scope>NUCLEOTIDE SEQUENCE</scope>
    <source>
        <strain evidence="2">C57BL/6J</strain>
        <tissue evidence="2">Heart</tissue>
    </source>
</reference>
<reference evidence="2" key="8">
    <citation type="journal article" date="2005" name="Science">
        <title>Antisense Transcription in the Mammalian Transcriptome.</title>
        <authorList>
            <consortium name="RIKEN Genome Exploration Research Group and Genome Science Group (Genome Network Project Core Group) and the FANTOM Consortium"/>
        </authorList>
    </citation>
    <scope>NUCLEOTIDE SEQUENCE</scope>
    <source>
        <strain evidence="2">C57BL/6J</strain>
        <tissue evidence="2">Heart</tissue>
    </source>
</reference>
<reference evidence="2" key="3">
    <citation type="journal article" date="2000" name="Genome Res.">
        <title>RIKEN integrated sequence analysis (RISA) system--384-format sequencing pipeline with 384 multicapillary sequencer.</title>
        <authorList>
            <person name="Shibata K."/>
            <person name="Itoh M."/>
            <person name="Aizawa K."/>
            <person name="Nagaoka S."/>
            <person name="Sasaki N."/>
            <person name="Carninci P."/>
            <person name="Konno H."/>
            <person name="Akiyama J."/>
            <person name="Nishi K."/>
            <person name="Kitsunai T."/>
            <person name="Tashiro H."/>
            <person name="Itoh M."/>
            <person name="Sumi N."/>
            <person name="Ishii Y."/>
            <person name="Nakamura S."/>
            <person name="Hazama M."/>
            <person name="Nishine T."/>
            <person name="Harada A."/>
            <person name="Yamamoto R."/>
            <person name="Matsumoto H."/>
            <person name="Sakaguchi S."/>
            <person name="Ikegami T."/>
            <person name="Kashiwagi K."/>
            <person name="Fujiwake S."/>
            <person name="Inoue K."/>
            <person name="Togawa Y."/>
            <person name="Izawa M."/>
            <person name="Ohara E."/>
            <person name="Watahiki M."/>
            <person name="Yoneda Y."/>
            <person name="Ishikawa T."/>
            <person name="Ozawa K."/>
            <person name="Tanaka T."/>
            <person name="Matsuura S."/>
            <person name="Kawai J."/>
            <person name="Okazaki Y."/>
            <person name="Muramatsu M."/>
            <person name="Inoue Y."/>
            <person name="Kira A."/>
            <person name="Hayashizaki Y."/>
        </authorList>
    </citation>
    <scope>NUCLEOTIDE SEQUENCE</scope>
    <source>
        <strain evidence="2">C57BL/6J</strain>
        <tissue evidence="2">Heart</tissue>
    </source>
</reference>
<dbReference type="AGR" id="MGI:3645470"/>
<dbReference type="HOGENOM" id="CLU_1673309_0_0_1"/>
<proteinExistence type="evidence at transcript level"/>
<reference evidence="2" key="5">
    <citation type="journal article" date="2002" name="Nature">
        <title>Analysis of the mouse transcriptome based on functional annotation of 60,770 full-length cDNAs.</title>
        <authorList>
            <consortium name="The FANTOM Consortium and the RIKEN Genome Exploration Research Group Phase I and II Team"/>
        </authorList>
    </citation>
    <scope>NUCLEOTIDE SEQUENCE</scope>
    <source>
        <strain evidence="2">C57BL/6J</strain>
        <tissue evidence="2">Heart</tissue>
    </source>
</reference>
<reference evidence="2" key="4">
    <citation type="journal article" date="2001" name="Nature">
        <title>Functional annotation of a full-length mouse cDNA collection.</title>
        <authorList>
            <consortium name="The RIKEN Genome Exploration Research Group Phase II Team and the FANTOM Consortium"/>
        </authorList>
    </citation>
    <scope>NUCLEOTIDE SEQUENCE</scope>
    <source>
        <strain evidence="2">C57BL/6J</strain>
        <tissue evidence="2">Heart</tissue>
    </source>
</reference>